<accession>A0A0P1G9D4</accession>
<keyword evidence="2" id="KW-1185">Reference proteome</keyword>
<dbReference type="STRING" id="928856.SAMN04488049_12810"/>
<sequence length="124" mass="14132">MTAWREHIGPQTAVRAVGVTRRDVLSAALWQASAGAHGLIKVCNRWVGRHIAWVQRYICLQRMLQHPIERRRCQGGVDRARVNLFVGIKEWVLDHADWPEMFMLMVLSLGTSQHMGFILSGTSQ</sequence>
<dbReference type="AlphaFoldDB" id="A0A0P1G9D4"/>
<evidence type="ECO:0000313" key="2">
    <source>
        <dbReference type="Proteomes" id="UP000052022"/>
    </source>
</evidence>
<protein>
    <submittedName>
        <fullName evidence="1">Uncharacterized protein</fullName>
    </submittedName>
</protein>
<organism evidence="1 2">
    <name type="scientific">Tritonibacter multivorans</name>
    <dbReference type="NCBI Taxonomy" id="928856"/>
    <lineage>
        <taxon>Bacteria</taxon>
        <taxon>Pseudomonadati</taxon>
        <taxon>Pseudomonadota</taxon>
        <taxon>Alphaproteobacteria</taxon>
        <taxon>Rhodobacterales</taxon>
        <taxon>Paracoccaceae</taxon>
        <taxon>Tritonibacter</taxon>
    </lineage>
</organism>
<dbReference type="EMBL" id="CYSD01000027">
    <property type="protein sequence ID" value="CUH78172.1"/>
    <property type="molecule type" value="Genomic_DNA"/>
</dbReference>
<evidence type="ECO:0000313" key="1">
    <source>
        <dbReference type="EMBL" id="CUH78172.1"/>
    </source>
</evidence>
<name>A0A0P1G9D4_9RHOB</name>
<gene>
    <name evidence="1" type="ORF">TRM7557_01754</name>
</gene>
<dbReference type="Proteomes" id="UP000052022">
    <property type="component" value="Unassembled WGS sequence"/>
</dbReference>
<reference evidence="1 2" key="1">
    <citation type="submission" date="2015-09" db="EMBL/GenBank/DDBJ databases">
        <authorList>
            <consortium name="Swine Surveillance"/>
        </authorList>
    </citation>
    <scope>NUCLEOTIDE SEQUENCE [LARGE SCALE GENOMIC DNA]</scope>
    <source>
        <strain evidence="1 2">CECT 7557</strain>
    </source>
</reference>
<proteinExistence type="predicted"/>